<organism evidence="2 3">
    <name type="scientific">Borrelia duttonii (strain Ly)</name>
    <dbReference type="NCBI Taxonomy" id="412419"/>
    <lineage>
        <taxon>Bacteria</taxon>
        <taxon>Pseudomonadati</taxon>
        <taxon>Spirochaetota</taxon>
        <taxon>Spirochaetia</taxon>
        <taxon>Spirochaetales</taxon>
        <taxon>Borreliaceae</taxon>
        <taxon>Borrelia</taxon>
    </lineage>
</organism>
<feature type="transmembrane region" description="Helical" evidence="1">
    <location>
        <begin position="93"/>
        <end position="119"/>
    </location>
</feature>
<accession>B5RLP5</accession>
<keyword evidence="1" id="KW-1133">Transmembrane helix</keyword>
<evidence type="ECO:0000313" key="3">
    <source>
        <dbReference type="Proteomes" id="UP000000611"/>
    </source>
</evidence>
<dbReference type="OrthoDB" id="350192at2"/>
<keyword evidence="1" id="KW-0812">Transmembrane</keyword>
<keyword evidence="3" id="KW-1185">Reference proteome</keyword>
<evidence type="ECO:0000313" key="2">
    <source>
        <dbReference type="EMBL" id="ACH93303.1"/>
    </source>
</evidence>
<dbReference type="KEGG" id="bdu:BDU_351"/>
<feature type="transmembrane region" description="Helical" evidence="1">
    <location>
        <begin position="536"/>
        <end position="568"/>
    </location>
</feature>
<dbReference type="eggNOG" id="ENOG50349NX">
    <property type="taxonomic scope" value="Bacteria"/>
</dbReference>
<protein>
    <submittedName>
        <fullName evidence="2">Uncharacterized conserved protein</fullName>
    </submittedName>
</protein>
<gene>
    <name evidence="2" type="ordered locus">BDU_351</name>
</gene>
<evidence type="ECO:0000256" key="1">
    <source>
        <dbReference type="SAM" id="Phobius"/>
    </source>
</evidence>
<dbReference type="AlphaFoldDB" id="B5RLP5"/>
<dbReference type="STRING" id="412419.BDU_351"/>
<sequence length="604" mass="71221">MLDMKKELFTFLSNFIVFLFLFVALVFCYTYFFGVAYLEKHILVATFFDTVLSVYHNFNGFFIFFVLIYFIFLAKPETRLYFKGYKGYLFKKFYPFMFLFFVIGIVFVLIFNSIMSYILSQRNEYKYNYERYNLLAEQTTTIMNELKNIDINLSSNKTLDVNELVEVFKQKKKYLEELLRMYEKMRLISDNDELSINYYLARSEYDRMPLYGVDLEKVRKTLKMYLIKSLSKRDFQDIINGFIDKGDYATANYFAYIGFFATKDDEFSALLDLTFKAINEYKNVELEREASIFEEKQRNFLYLNTEKFKPAYYGFLKLHNLFPNDNEILSYKNKSLDKLKIHYFFFDEIEKYYEHYGINDVFLVQGNSGDGTYDYIYMQKVVNTVFSYTKMIKNFELIRFDSLGKVILHIKVPFATLKGNTVYQNVLDKKSENSDITATRVFVLLKDFDLSDIKIIDLNNNVDNLHLFANSVKGSIFLPIQVLISAFNQIKTFNLRLIGIFSSSLFLMISPILLVFLGVLFIAVASKVDFEFDLKFMVFLVSIVVAIFSGIVSLLINYLLLTLIALFMHLSGNIYISFILIFSFLFLIVLYVMLVNYKKDIPSL</sequence>
<proteinExistence type="predicted"/>
<dbReference type="Proteomes" id="UP000000611">
    <property type="component" value="Chromosome"/>
</dbReference>
<keyword evidence="1" id="KW-0472">Membrane</keyword>
<dbReference type="HOGENOM" id="CLU_032028_0_0_12"/>
<feature type="transmembrane region" description="Helical" evidence="1">
    <location>
        <begin position="54"/>
        <end position="72"/>
    </location>
</feature>
<reference evidence="2 3" key="1">
    <citation type="journal article" date="2008" name="PLoS Genet.">
        <title>The genome of Borrelia recurrentis, the agent of deadly louse-borne relapsing fever, is a degraded subset of tick-borne Borrelia duttonii.</title>
        <authorList>
            <person name="Lescot M."/>
            <person name="Audic S."/>
            <person name="Robert C."/>
            <person name="Nguyen T.T."/>
            <person name="Blanc G."/>
            <person name="Cutler S.J."/>
            <person name="Wincker P."/>
            <person name="Couloux A."/>
            <person name="Claverie J.-M."/>
            <person name="Raoult D."/>
            <person name="Drancourt M."/>
        </authorList>
    </citation>
    <scope>NUCLEOTIDE SEQUENCE [LARGE SCALE GENOMIC DNA]</scope>
    <source>
        <strain evidence="2 3">Ly</strain>
    </source>
</reference>
<name>B5RLP5_BORDL</name>
<dbReference type="EMBL" id="CP000976">
    <property type="protein sequence ID" value="ACH93303.1"/>
    <property type="molecule type" value="Genomic_DNA"/>
</dbReference>
<feature type="transmembrane region" description="Helical" evidence="1">
    <location>
        <begin position="12"/>
        <end position="34"/>
    </location>
</feature>
<feature type="transmembrane region" description="Helical" evidence="1">
    <location>
        <begin position="574"/>
        <end position="594"/>
    </location>
</feature>
<feature type="transmembrane region" description="Helical" evidence="1">
    <location>
        <begin position="497"/>
        <end position="524"/>
    </location>
</feature>